<dbReference type="STRING" id="1219077.VAZ01S_090_00070"/>
<organism evidence="1 2">
    <name type="scientific">Vibrio azureus NBRC 104587</name>
    <dbReference type="NCBI Taxonomy" id="1219077"/>
    <lineage>
        <taxon>Bacteria</taxon>
        <taxon>Pseudomonadati</taxon>
        <taxon>Pseudomonadota</taxon>
        <taxon>Gammaproteobacteria</taxon>
        <taxon>Vibrionales</taxon>
        <taxon>Vibrionaceae</taxon>
        <taxon>Vibrio</taxon>
    </lineage>
</organism>
<dbReference type="AlphaFoldDB" id="U3AVL1"/>
<keyword evidence="2" id="KW-1185">Reference proteome</keyword>
<dbReference type="RefSeq" id="WP_021711506.1">
    <property type="nucleotide sequence ID" value="NZ_BAOB01000138.1"/>
</dbReference>
<dbReference type="EMBL" id="BATL01000090">
    <property type="protein sequence ID" value="GAD77770.1"/>
    <property type="molecule type" value="Genomic_DNA"/>
</dbReference>
<comment type="caution">
    <text evidence="1">The sequence shown here is derived from an EMBL/GenBank/DDBJ whole genome shotgun (WGS) entry which is preliminary data.</text>
</comment>
<dbReference type="InterPro" id="IPR013381">
    <property type="entry name" value="CRISPR-assoc_prot_Cse1"/>
</dbReference>
<dbReference type="NCBIfam" id="TIGR02547">
    <property type="entry name" value="casA_cse1"/>
    <property type="match status" value="1"/>
</dbReference>
<dbReference type="eggNOG" id="ENOG502Z7W6">
    <property type="taxonomic scope" value="Bacteria"/>
</dbReference>
<proteinExistence type="predicted"/>
<dbReference type="Proteomes" id="UP000016567">
    <property type="component" value="Unassembled WGS sequence"/>
</dbReference>
<evidence type="ECO:0000313" key="1">
    <source>
        <dbReference type="EMBL" id="GAD77770.1"/>
    </source>
</evidence>
<evidence type="ECO:0000313" key="2">
    <source>
        <dbReference type="Proteomes" id="UP000016567"/>
    </source>
</evidence>
<reference evidence="1 2" key="1">
    <citation type="submission" date="2013-09" db="EMBL/GenBank/DDBJ databases">
        <title>Whole genome shotgun sequence of Vibrio azureus NBRC 104587.</title>
        <authorList>
            <person name="Isaki S."/>
            <person name="Hosoyama A."/>
            <person name="Numata M."/>
            <person name="Hashimoto M."/>
            <person name="Hosoyama Y."/>
            <person name="Tsuchikane K."/>
            <person name="Noguchi M."/>
            <person name="Hirakata S."/>
            <person name="Ichikawa N."/>
            <person name="Ohji S."/>
            <person name="Yamazoe A."/>
            <person name="Fujita N."/>
        </authorList>
    </citation>
    <scope>NUCLEOTIDE SEQUENCE [LARGE SCALE GENOMIC DNA]</scope>
    <source>
        <strain evidence="1 2">NBRC 104587</strain>
    </source>
</reference>
<dbReference type="OrthoDB" id="5392377at2"/>
<protein>
    <submittedName>
        <fullName evidence="1">Putative CRISPR-associated protein</fullName>
    </submittedName>
</protein>
<name>U3AVL1_9VIBR</name>
<dbReference type="Pfam" id="PF09481">
    <property type="entry name" value="CRISPR_Cse1"/>
    <property type="match status" value="1"/>
</dbReference>
<gene>
    <name evidence="1" type="ORF">VAZ01S_090_00070</name>
</gene>
<sequence>MENRFNLIDEPWIPVTDIGLVSLRQLFSSKDYRSLGGTPLEKIAMTKLLLAIAQSAHTPDNNTDWEMLGAEGLASSCLAYLEKWYDRFYLYGKLPFLQVPAVKGAEIKSFGAVMPDVATGNTTCLTQYHAEKSLDDSQKALLLITQMSLAFGGKKTDNKIVLTPGYKGKTNDKGKPATGKPGPAVGFMGLLHSFAIGPTLHVSLWLNLLTHQDIKEVGLFSHGLGQAPWENMPEGEDCETAKALKNSLMGRIVPLCRFCLLSKNGLHYTEGLHHLGHKEGLFDLSITTKQAGKELKVVWCDPERRPWRQLPSLLDFISHRNGNGGCLQLKYAFKKADLQNGEYGVWSGGVKVNSNAGEQFLSGKDDVLESSLLLPAGNQKELWFELYTAQMDALDRLAKRLFGCVSHYYKAQNKDGKEQAANATLVFWQLCERDAQALLYDCENPEAMGRLRRRFATYLQNTFDSFCPNQTARQLDAWAQCRPNISDYLKQESL</sequence>
<accession>U3AVL1</accession>